<dbReference type="Gene3D" id="3.90.70.10">
    <property type="entry name" value="Cysteine proteinases"/>
    <property type="match status" value="2"/>
</dbReference>
<comment type="caution">
    <text evidence="2">The sequence shown here is derived from an EMBL/GenBank/DDBJ whole genome shotgun (WGS) entry which is preliminary data.</text>
</comment>
<dbReference type="PROSITE" id="PS00973">
    <property type="entry name" value="USP_2"/>
    <property type="match status" value="1"/>
</dbReference>
<protein>
    <recommendedName>
        <fullName evidence="1">USP domain-containing protein</fullName>
    </recommendedName>
</protein>
<dbReference type="InterPro" id="IPR038765">
    <property type="entry name" value="Papain-like_cys_pep_sf"/>
</dbReference>
<dbReference type="EMBL" id="CAUYUJ010005047">
    <property type="protein sequence ID" value="CAK0812061.1"/>
    <property type="molecule type" value="Genomic_DNA"/>
</dbReference>
<dbReference type="InterPro" id="IPR018200">
    <property type="entry name" value="USP_CS"/>
</dbReference>
<evidence type="ECO:0000259" key="1">
    <source>
        <dbReference type="PROSITE" id="PS50235"/>
    </source>
</evidence>
<sequence length="547" mass="61508">MSGRLASSFAELLRLMWAGTHTVLFPSELKQLIAERRPEFGGYQQHDAQEVLTFLLDGLHEDVNKAPYPRPIVEDPSTNDKSDVQIATEAWSGNLQRNNSKIVDIFQFQVRSEVQFPDADDRSLKFEPMMYLTLPVPKPPHKMTVTVLPLEYPEKPPARRTVQIAKDRTFADLADKLYEGEPTASSSSSFPRQSRRVVFGELVFNRLTKLMSNDQRLEEVRSYQDIWAFEVAVGDALTSREPDEVIEFGVAHRRKRNRASCSGAHEYYTCFAPPLIFPFVRGATTSTEVAALARRAVERITPHGNVQVLLTTAGSSDCSEGSKLVETDEPYRAVDGEVLCINVLPLTDDGQNALEASDLSVPDVVTEAAGCAGPAPAFRASLQDCLEAFTRREELAEEDRVRCEKTGNVERSLKKLDLWTAPECLIIHLKRFGSDQAYGPLEKVDTFVDAPLDLDLTPWVLGPSDEKQFQYRLYAVVNHSGTLRYGHYTAYGRVGEGPDRQWFHFNDSSVTKADESKVVSQEAYILFYERRLLVHVHVGDEHPGMHE</sequence>
<dbReference type="CDD" id="cd02257">
    <property type="entry name" value="Peptidase_C19"/>
    <property type="match status" value="1"/>
</dbReference>
<evidence type="ECO:0000313" key="3">
    <source>
        <dbReference type="Proteomes" id="UP001189429"/>
    </source>
</evidence>
<proteinExistence type="predicted"/>
<dbReference type="SUPFAM" id="SSF54001">
    <property type="entry name" value="Cysteine proteinases"/>
    <property type="match status" value="1"/>
</dbReference>
<reference evidence="2" key="1">
    <citation type="submission" date="2023-10" db="EMBL/GenBank/DDBJ databases">
        <authorList>
            <person name="Chen Y."/>
            <person name="Shah S."/>
            <person name="Dougan E. K."/>
            <person name="Thang M."/>
            <person name="Chan C."/>
        </authorList>
    </citation>
    <scope>NUCLEOTIDE SEQUENCE [LARGE SCALE GENOMIC DNA]</scope>
</reference>
<organism evidence="2 3">
    <name type="scientific">Prorocentrum cordatum</name>
    <dbReference type="NCBI Taxonomy" id="2364126"/>
    <lineage>
        <taxon>Eukaryota</taxon>
        <taxon>Sar</taxon>
        <taxon>Alveolata</taxon>
        <taxon>Dinophyceae</taxon>
        <taxon>Prorocentrales</taxon>
        <taxon>Prorocentraceae</taxon>
        <taxon>Prorocentrum</taxon>
    </lineage>
</organism>
<feature type="domain" description="USP" evidence="1">
    <location>
        <begin position="1"/>
        <end position="531"/>
    </location>
</feature>
<gene>
    <name evidence="2" type="ORF">PCOR1329_LOCUS16452</name>
</gene>
<accession>A0ABN9R1G2</accession>
<name>A0ABN9R1G2_9DINO</name>
<dbReference type="Pfam" id="PF00443">
    <property type="entry name" value="UCH"/>
    <property type="match status" value="1"/>
</dbReference>
<dbReference type="Proteomes" id="UP001189429">
    <property type="component" value="Unassembled WGS sequence"/>
</dbReference>
<dbReference type="InterPro" id="IPR028889">
    <property type="entry name" value="USP"/>
</dbReference>
<dbReference type="PANTHER" id="PTHR21646">
    <property type="entry name" value="UBIQUITIN CARBOXYL-TERMINAL HYDROLASE"/>
    <property type="match status" value="1"/>
</dbReference>
<dbReference type="CDD" id="cd02674">
    <property type="entry name" value="Peptidase_C19R"/>
    <property type="match status" value="1"/>
</dbReference>
<dbReference type="InterPro" id="IPR001394">
    <property type="entry name" value="Peptidase_C19_UCH"/>
</dbReference>
<dbReference type="InterPro" id="IPR050185">
    <property type="entry name" value="Ub_carboxyl-term_hydrolase"/>
</dbReference>
<evidence type="ECO:0000313" key="2">
    <source>
        <dbReference type="EMBL" id="CAK0812061.1"/>
    </source>
</evidence>
<keyword evidence="3" id="KW-1185">Reference proteome</keyword>
<dbReference type="PROSITE" id="PS50235">
    <property type="entry name" value="USP_3"/>
    <property type="match status" value="1"/>
</dbReference>